<evidence type="ECO:0000256" key="1">
    <source>
        <dbReference type="ARBA" id="ARBA00022559"/>
    </source>
</evidence>
<keyword evidence="2" id="KW-0049">Antioxidant</keyword>
<accession>A0A7W3LPF5</accession>
<feature type="active site" description="Cysteine sulfenic acid (-SOH) intermediate; for peroxidase activity" evidence="14">
    <location>
        <position position="46"/>
    </location>
</feature>
<evidence type="ECO:0000256" key="6">
    <source>
        <dbReference type="ARBA" id="ARBA00052774"/>
    </source>
</evidence>
<dbReference type="EC" id="1.11.1.29" evidence="10"/>
<evidence type="ECO:0000256" key="13">
    <source>
        <dbReference type="ARBA" id="ARBA00083736"/>
    </source>
</evidence>
<evidence type="ECO:0000256" key="5">
    <source>
        <dbReference type="ARBA" id="ARBA00032824"/>
    </source>
</evidence>
<dbReference type="InterPro" id="IPR036249">
    <property type="entry name" value="Thioredoxin-like_sf"/>
</dbReference>
<evidence type="ECO:0000256" key="14">
    <source>
        <dbReference type="PIRSR" id="PIRSR000239-1"/>
    </source>
</evidence>
<evidence type="ECO:0000256" key="7">
    <source>
        <dbReference type="ARBA" id="ARBA00056930"/>
    </source>
</evidence>
<evidence type="ECO:0000256" key="9">
    <source>
        <dbReference type="ARBA" id="ARBA00065226"/>
    </source>
</evidence>
<keyword evidence="4" id="KW-0676">Redox-active center</keyword>
<comment type="caution">
    <text evidence="16">The sequence shown here is derived from an EMBL/GenBank/DDBJ whole genome shotgun (WGS) entry which is preliminary data.</text>
</comment>
<evidence type="ECO:0000256" key="11">
    <source>
        <dbReference type="ARBA" id="ARBA00068979"/>
    </source>
</evidence>
<dbReference type="RefSeq" id="WP_182844146.1">
    <property type="nucleotide sequence ID" value="NZ_BAAALP010000049.1"/>
</dbReference>
<keyword evidence="17" id="KW-1185">Reference proteome</keyword>
<dbReference type="AlphaFoldDB" id="A0A7W3LPF5"/>
<sequence length="153" mass="17021">MAVNVGDVAPDFELKDQHGTPVKLSDFRGRKNVVLVFYPLAFSGVCTGELCAIRDELPTLVGDDATQVLAVSVDSMFALRAWADQEGYRFPLLSDFWPHGGVAQRYGVFNEEKGLAKRGTFIIDTEGVVRWKVENDLPDARDLDEYRKALANL</sequence>
<feature type="domain" description="Thioredoxin" evidence="15">
    <location>
        <begin position="3"/>
        <end position="153"/>
    </location>
</feature>
<comment type="similarity">
    <text evidence="8">Belongs to the peroxiredoxin family. AhpE subfamily.</text>
</comment>
<evidence type="ECO:0000256" key="10">
    <source>
        <dbReference type="ARBA" id="ARBA00067009"/>
    </source>
</evidence>
<evidence type="ECO:0000256" key="12">
    <source>
        <dbReference type="ARBA" id="ARBA00082991"/>
    </source>
</evidence>
<comment type="function">
    <text evidence="7">Thiol-specific peroxidase that catalyzes the reduction of hydrogen peroxide and organic hydroperoxides to water and alcohols, respectively. Plays a role in cell protection against oxidative stress by detoxifying peroxides. May represent an important antioxidant defense against cytotoxic peroxides, especially peroxynitrite, which can be formed by activated macrophages during infection.</text>
</comment>
<protein>
    <recommendedName>
        <fullName evidence="11">Alkyl hydroperoxide reductase E</fullName>
        <ecNumber evidence="10">1.11.1.29</ecNumber>
    </recommendedName>
    <alternativeName>
        <fullName evidence="12">Mycoredoxin-dependent peroxiredoxin</fullName>
    </alternativeName>
    <alternativeName>
        <fullName evidence="13">Peroxiredoxin AhpE</fullName>
    </alternativeName>
    <alternativeName>
        <fullName evidence="5">Thioredoxin peroxidase</fullName>
    </alternativeName>
</protein>
<evidence type="ECO:0000256" key="3">
    <source>
        <dbReference type="ARBA" id="ARBA00023002"/>
    </source>
</evidence>
<organism evidence="16 17">
    <name type="scientific">Actinomadura namibiensis</name>
    <dbReference type="NCBI Taxonomy" id="182080"/>
    <lineage>
        <taxon>Bacteria</taxon>
        <taxon>Bacillati</taxon>
        <taxon>Actinomycetota</taxon>
        <taxon>Actinomycetes</taxon>
        <taxon>Streptosporangiales</taxon>
        <taxon>Thermomonosporaceae</taxon>
        <taxon>Actinomadura</taxon>
    </lineage>
</organism>
<dbReference type="PANTHER" id="PTHR43110:SF1">
    <property type="entry name" value="THIOL PEROXIDASE"/>
    <property type="match status" value="1"/>
</dbReference>
<dbReference type="Proteomes" id="UP000572680">
    <property type="component" value="Unassembled WGS sequence"/>
</dbReference>
<gene>
    <name evidence="16" type="ORF">HNR61_003467</name>
</gene>
<dbReference type="InterPro" id="IPR050455">
    <property type="entry name" value="Tpx_Peroxidase_subfamily"/>
</dbReference>
<name>A0A7W3LPF5_ACTNM</name>
<dbReference type="PIRSF" id="PIRSF000239">
    <property type="entry name" value="AHPC"/>
    <property type="match status" value="1"/>
</dbReference>
<dbReference type="FunFam" id="3.40.30.10:FF:000118">
    <property type="entry name" value="Peroxiredoxin AhpE"/>
    <property type="match status" value="1"/>
</dbReference>
<dbReference type="PANTHER" id="PTHR43110">
    <property type="entry name" value="THIOL PEROXIDASE"/>
    <property type="match status" value="1"/>
</dbReference>
<comment type="subunit">
    <text evidence="9">Homodimer. Forms both dimers and octamers; a tightly-associated dimer and a ring-like octamer.</text>
</comment>
<dbReference type="InterPro" id="IPR000866">
    <property type="entry name" value="AhpC/TSA"/>
</dbReference>
<evidence type="ECO:0000313" key="16">
    <source>
        <dbReference type="EMBL" id="MBA8951827.1"/>
    </source>
</evidence>
<dbReference type="SUPFAM" id="SSF52833">
    <property type="entry name" value="Thioredoxin-like"/>
    <property type="match status" value="1"/>
</dbReference>
<evidence type="ECO:0000256" key="8">
    <source>
        <dbReference type="ARBA" id="ARBA00060973"/>
    </source>
</evidence>
<dbReference type="CDD" id="cd03018">
    <property type="entry name" value="PRX_AhpE_like"/>
    <property type="match status" value="1"/>
</dbReference>
<dbReference type="PROSITE" id="PS51352">
    <property type="entry name" value="THIOREDOXIN_2"/>
    <property type="match status" value="1"/>
</dbReference>
<proteinExistence type="inferred from homology"/>
<dbReference type="Pfam" id="PF00578">
    <property type="entry name" value="AhpC-TSA"/>
    <property type="match status" value="1"/>
</dbReference>
<keyword evidence="3" id="KW-0560">Oxidoreductase</keyword>
<comment type="catalytic activity">
    <reaction evidence="6">
        <text>[mycoredoxin]-L-dithiol + a hydroperoxide = [mycoredoxin]-L-disulfide + an alcohol + H2O</text>
        <dbReference type="Rhea" id="RHEA:62640"/>
        <dbReference type="Rhea" id="RHEA-COMP:16137"/>
        <dbReference type="Rhea" id="RHEA-COMP:16138"/>
        <dbReference type="ChEBI" id="CHEBI:15377"/>
        <dbReference type="ChEBI" id="CHEBI:29950"/>
        <dbReference type="ChEBI" id="CHEBI:30879"/>
        <dbReference type="ChEBI" id="CHEBI:35924"/>
        <dbReference type="ChEBI" id="CHEBI:50058"/>
        <dbReference type="EC" id="1.11.1.29"/>
    </reaction>
</comment>
<dbReference type="GO" id="GO:0004601">
    <property type="term" value="F:peroxidase activity"/>
    <property type="evidence" value="ECO:0007669"/>
    <property type="project" value="UniProtKB-KW"/>
</dbReference>
<dbReference type="InterPro" id="IPR024706">
    <property type="entry name" value="Peroxiredoxin_AhpC-typ"/>
</dbReference>
<reference evidence="16 17" key="1">
    <citation type="submission" date="2020-08" db="EMBL/GenBank/DDBJ databases">
        <title>Genomic Encyclopedia of Type Strains, Phase IV (KMG-IV): sequencing the most valuable type-strain genomes for metagenomic binning, comparative biology and taxonomic classification.</title>
        <authorList>
            <person name="Goeker M."/>
        </authorList>
    </citation>
    <scope>NUCLEOTIDE SEQUENCE [LARGE SCALE GENOMIC DNA]</scope>
    <source>
        <strain evidence="16 17">DSM 44197</strain>
    </source>
</reference>
<dbReference type="EMBL" id="JACJIA010000004">
    <property type="protein sequence ID" value="MBA8951827.1"/>
    <property type="molecule type" value="Genomic_DNA"/>
</dbReference>
<evidence type="ECO:0000256" key="4">
    <source>
        <dbReference type="ARBA" id="ARBA00023284"/>
    </source>
</evidence>
<evidence type="ECO:0000259" key="15">
    <source>
        <dbReference type="PROSITE" id="PS51352"/>
    </source>
</evidence>
<dbReference type="InterPro" id="IPR013766">
    <property type="entry name" value="Thioredoxin_domain"/>
</dbReference>
<evidence type="ECO:0000256" key="2">
    <source>
        <dbReference type="ARBA" id="ARBA00022862"/>
    </source>
</evidence>
<keyword evidence="1" id="KW-0575">Peroxidase</keyword>
<dbReference type="Gene3D" id="3.40.30.10">
    <property type="entry name" value="Glutaredoxin"/>
    <property type="match status" value="1"/>
</dbReference>
<evidence type="ECO:0000313" key="17">
    <source>
        <dbReference type="Proteomes" id="UP000572680"/>
    </source>
</evidence>